<evidence type="ECO:0000313" key="1">
    <source>
        <dbReference type="EMBL" id="OQV19246.1"/>
    </source>
</evidence>
<dbReference type="Gene3D" id="3.30.420.10">
    <property type="entry name" value="Ribonuclease H-like superfamily/Ribonuclease H"/>
    <property type="match status" value="1"/>
</dbReference>
<dbReference type="Proteomes" id="UP000192578">
    <property type="component" value="Unassembled WGS sequence"/>
</dbReference>
<proteinExistence type="predicted"/>
<dbReference type="OrthoDB" id="10017160at2759"/>
<gene>
    <name evidence="1" type="ORF">BV898_06669</name>
</gene>
<organism evidence="1 2">
    <name type="scientific">Hypsibius exemplaris</name>
    <name type="common">Freshwater tardigrade</name>
    <dbReference type="NCBI Taxonomy" id="2072580"/>
    <lineage>
        <taxon>Eukaryota</taxon>
        <taxon>Metazoa</taxon>
        <taxon>Ecdysozoa</taxon>
        <taxon>Tardigrada</taxon>
        <taxon>Eutardigrada</taxon>
        <taxon>Parachela</taxon>
        <taxon>Hypsibioidea</taxon>
        <taxon>Hypsibiidae</taxon>
        <taxon>Hypsibius</taxon>
    </lineage>
</organism>
<protein>
    <recommendedName>
        <fullName evidence="3">Histone-lysine N-methyltransferase SETMAR</fullName>
    </recommendedName>
</protein>
<dbReference type="EMBL" id="MTYJ01000041">
    <property type="protein sequence ID" value="OQV19246.1"/>
    <property type="molecule type" value="Genomic_DNA"/>
</dbReference>
<dbReference type="PANTHER" id="PTHR46060:SF1">
    <property type="entry name" value="MARINER MOS1 TRANSPOSASE-LIKE PROTEIN"/>
    <property type="match status" value="1"/>
</dbReference>
<reference evidence="2" key="1">
    <citation type="submission" date="2017-01" db="EMBL/GenBank/DDBJ databases">
        <title>Comparative genomics of anhydrobiosis in the tardigrade Hypsibius dujardini.</title>
        <authorList>
            <person name="Yoshida Y."/>
            <person name="Koutsovoulos G."/>
            <person name="Laetsch D."/>
            <person name="Stevens L."/>
            <person name="Kumar S."/>
            <person name="Horikawa D."/>
            <person name="Ishino K."/>
            <person name="Komine S."/>
            <person name="Tomita M."/>
            <person name="Blaxter M."/>
            <person name="Arakawa K."/>
        </authorList>
    </citation>
    <scope>NUCLEOTIDE SEQUENCE [LARGE SCALE GENOMIC DNA]</scope>
    <source>
        <strain evidence="2">Z151</strain>
    </source>
</reference>
<dbReference type="PANTHER" id="PTHR46060">
    <property type="entry name" value="MARINER MOS1 TRANSPOSASE-LIKE PROTEIN"/>
    <property type="match status" value="1"/>
</dbReference>
<name>A0A1W0WVM4_HYPEX</name>
<comment type="caution">
    <text evidence="1">The sequence shown here is derived from an EMBL/GenBank/DDBJ whole genome shotgun (WGS) entry which is preliminary data.</text>
</comment>
<dbReference type="AlphaFoldDB" id="A0A1W0WVM4"/>
<dbReference type="InterPro" id="IPR036397">
    <property type="entry name" value="RNaseH_sf"/>
</dbReference>
<dbReference type="GO" id="GO:0003676">
    <property type="term" value="F:nucleic acid binding"/>
    <property type="evidence" value="ECO:0007669"/>
    <property type="project" value="InterPro"/>
</dbReference>
<sequence length="164" mass="18648">MQRDKHALRGAAFNDFSNGQTTLETLKRLKNTWSFCTFNSYCVEILSRVQKRKKDAGDVSSPGLPATAVIPCNIEAVDRYITENPRATWEEIQVEIGISSAALNIILHHKLGLRKLCARWVPHMLLEGKKLARADFAVKMLNGCRKNPELFLKRILTGDESWMY</sequence>
<accession>A0A1W0WVM4</accession>
<evidence type="ECO:0008006" key="3">
    <source>
        <dbReference type="Google" id="ProtNLM"/>
    </source>
</evidence>
<keyword evidence="2" id="KW-1185">Reference proteome</keyword>
<evidence type="ECO:0000313" key="2">
    <source>
        <dbReference type="Proteomes" id="UP000192578"/>
    </source>
</evidence>
<dbReference type="InterPro" id="IPR052709">
    <property type="entry name" value="Transposase-MT_Hybrid"/>
</dbReference>